<keyword evidence="6 8" id="KW-1133">Transmembrane helix</keyword>
<dbReference type="InterPro" id="IPR038731">
    <property type="entry name" value="RgtA/B/C-like"/>
</dbReference>
<feature type="transmembrane region" description="Helical" evidence="8">
    <location>
        <begin position="334"/>
        <end position="352"/>
    </location>
</feature>
<feature type="transmembrane region" description="Helical" evidence="8">
    <location>
        <begin position="14"/>
        <end position="31"/>
    </location>
</feature>
<organism evidence="10 11">
    <name type="scientific">Streptomyces evansiae</name>
    <dbReference type="NCBI Taxonomy" id="3075535"/>
    <lineage>
        <taxon>Bacteria</taxon>
        <taxon>Bacillati</taxon>
        <taxon>Actinomycetota</taxon>
        <taxon>Actinomycetes</taxon>
        <taxon>Kitasatosporales</taxon>
        <taxon>Streptomycetaceae</taxon>
        <taxon>Streptomyces</taxon>
    </lineage>
</organism>
<feature type="transmembrane region" description="Helical" evidence="8">
    <location>
        <begin position="202"/>
        <end position="231"/>
    </location>
</feature>
<keyword evidence="3 10" id="KW-0328">Glycosyltransferase</keyword>
<dbReference type="RefSeq" id="WP_311651274.1">
    <property type="nucleotide sequence ID" value="NZ_JAVRET010000026.1"/>
</dbReference>
<keyword evidence="7 8" id="KW-0472">Membrane</keyword>
<feature type="transmembrane region" description="Helical" evidence="8">
    <location>
        <begin position="285"/>
        <end position="302"/>
    </location>
</feature>
<feature type="transmembrane region" description="Helical" evidence="8">
    <location>
        <begin position="169"/>
        <end position="190"/>
    </location>
</feature>
<dbReference type="EC" id="2.4.-.-" evidence="10"/>
<evidence type="ECO:0000259" key="9">
    <source>
        <dbReference type="Pfam" id="PF13231"/>
    </source>
</evidence>
<dbReference type="Proteomes" id="UP001183610">
    <property type="component" value="Unassembled WGS sequence"/>
</dbReference>
<keyword evidence="4 10" id="KW-0808">Transferase</keyword>
<evidence type="ECO:0000256" key="1">
    <source>
        <dbReference type="ARBA" id="ARBA00004651"/>
    </source>
</evidence>
<evidence type="ECO:0000256" key="4">
    <source>
        <dbReference type="ARBA" id="ARBA00022679"/>
    </source>
</evidence>
<name>A0ABU2R024_9ACTN</name>
<comment type="caution">
    <text evidence="10">The sequence shown here is derived from an EMBL/GenBank/DDBJ whole genome shotgun (WGS) entry which is preliminary data.</text>
</comment>
<evidence type="ECO:0000313" key="11">
    <source>
        <dbReference type="Proteomes" id="UP001183610"/>
    </source>
</evidence>
<feature type="non-terminal residue" evidence="10">
    <location>
        <position position="1"/>
    </location>
</feature>
<keyword evidence="5 8" id="KW-0812">Transmembrane</keyword>
<feature type="transmembrane region" description="Helical" evidence="8">
    <location>
        <begin position="308"/>
        <end position="327"/>
    </location>
</feature>
<evidence type="ECO:0000256" key="7">
    <source>
        <dbReference type="ARBA" id="ARBA00023136"/>
    </source>
</evidence>
<dbReference type="GO" id="GO:0016757">
    <property type="term" value="F:glycosyltransferase activity"/>
    <property type="evidence" value="ECO:0007669"/>
    <property type="project" value="UniProtKB-KW"/>
</dbReference>
<dbReference type="PANTHER" id="PTHR33908">
    <property type="entry name" value="MANNOSYLTRANSFERASE YKCB-RELATED"/>
    <property type="match status" value="1"/>
</dbReference>
<sequence>PTAALPPPAVRDRYWWRLLPALAALALLVRVPSFTRPLWNPDEGYLAVQARMLAAGGSLYDTVVDRKPPLVPWLYQASFALTGDTTLLGPRLLAVLAWLLTAAFTASLARRHAGPRAGIAAGILCLLLSAGLSPADSQAASFEVFMLPATAAAVWWADRAHWCGAGLALAAAFLAKQTGLAVLLPLLWCVPHRAPAGDRARALGLLLGSAALPALLAALATAPRGFLFWTLTGSGDYLAFSGSLATLAGRALVNTALLAGAAAGVLPAALAAVRARRTGLDPATGWLWLWLAGAALATALGLRFFGHYFLHLVPPLALLGAGALARAPRRARRTALAVCAGCCALFLAWGLLAPRTDYEHSRRVAAEIARRTAPGEAVLVWGMHPETYWLAHRPPASRYLTAGLLTNFGGGRTGTTAVGEKWAVRGAWPTFRRELTTRPPALVVDDARGAPYRLSRTPTLRSWLRQGYVREGGVDGAVVYVRRGE</sequence>
<feature type="transmembrane region" description="Helical" evidence="8">
    <location>
        <begin position="251"/>
        <end position="273"/>
    </location>
</feature>
<evidence type="ECO:0000256" key="2">
    <source>
        <dbReference type="ARBA" id="ARBA00022475"/>
    </source>
</evidence>
<accession>A0ABU2R024</accession>
<evidence type="ECO:0000256" key="6">
    <source>
        <dbReference type="ARBA" id="ARBA00022989"/>
    </source>
</evidence>
<feature type="domain" description="Glycosyltransferase RgtA/B/C/D-like" evidence="9">
    <location>
        <begin position="67"/>
        <end position="187"/>
    </location>
</feature>
<keyword evidence="11" id="KW-1185">Reference proteome</keyword>
<proteinExistence type="predicted"/>
<evidence type="ECO:0000256" key="8">
    <source>
        <dbReference type="SAM" id="Phobius"/>
    </source>
</evidence>
<dbReference type="InterPro" id="IPR050297">
    <property type="entry name" value="LipidA_mod_glycosyltrf_83"/>
</dbReference>
<protein>
    <submittedName>
        <fullName evidence="10">Glycosyltransferase family 39 protein</fullName>
        <ecNumber evidence="10">2.4.-.-</ecNumber>
    </submittedName>
</protein>
<dbReference type="EMBL" id="JAVRET010000026">
    <property type="protein sequence ID" value="MDT0410057.1"/>
    <property type="molecule type" value="Genomic_DNA"/>
</dbReference>
<dbReference type="PANTHER" id="PTHR33908:SF11">
    <property type="entry name" value="MEMBRANE PROTEIN"/>
    <property type="match status" value="1"/>
</dbReference>
<evidence type="ECO:0000256" key="3">
    <source>
        <dbReference type="ARBA" id="ARBA00022676"/>
    </source>
</evidence>
<feature type="transmembrane region" description="Helical" evidence="8">
    <location>
        <begin position="92"/>
        <end position="109"/>
    </location>
</feature>
<dbReference type="Pfam" id="PF13231">
    <property type="entry name" value="PMT_2"/>
    <property type="match status" value="1"/>
</dbReference>
<gene>
    <name evidence="10" type="ORF">RM698_13465</name>
</gene>
<comment type="subcellular location">
    <subcellularLocation>
        <location evidence="1">Cell membrane</location>
        <topology evidence="1">Multi-pass membrane protein</topology>
    </subcellularLocation>
</comment>
<reference evidence="11" key="1">
    <citation type="submission" date="2023-07" db="EMBL/GenBank/DDBJ databases">
        <title>30 novel species of actinomycetes from the DSMZ collection.</title>
        <authorList>
            <person name="Nouioui I."/>
        </authorList>
    </citation>
    <scope>NUCLEOTIDE SEQUENCE [LARGE SCALE GENOMIC DNA]</scope>
    <source>
        <strain evidence="11">DSM 41979</strain>
    </source>
</reference>
<evidence type="ECO:0000313" key="10">
    <source>
        <dbReference type="EMBL" id="MDT0410057.1"/>
    </source>
</evidence>
<feature type="transmembrane region" description="Helical" evidence="8">
    <location>
        <begin position="115"/>
        <end position="132"/>
    </location>
</feature>
<keyword evidence="2" id="KW-1003">Cell membrane</keyword>
<evidence type="ECO:0000256" key="5">
    <source>
        <dbReference type="ARBA" id="ARBA00022692"/>
    </source>
</evidence>